<dbReference type="PANTHER" id="PTHR35788:SF1">
    <property type="entry name" value="EXPORTED PROTEIN"/>
    <property type="match status" value="1"/>
</dbReference>
<dbReference type="Pfam" id="PF04294">
    <property type="entry name" value="VanW"/>
    <property type="match status" value="1"/>
</dbReference>
<name>A0A1F4NRX6_UNCK3</name>
<evidence type="ECO:0000259" key="3">
    <source>
        <dbReference type="Pfam" id="PF12229"/>
    </source>
</evidence>
<evidence type="ECO:0000256" key="1">
    <source>
        <dbReference type="SAM" id="MobiDB-lite"/>
    </source>
</evidence>
<dbReference type="AlphaFoldDB" id="A0A1F4NRX6"/>
<keyword evidence="2" id="KW-0472">Membrane</keyword>
<dbReference type="InterPro" id="IPR022029">
    <property type="entry name" value="YoaR-like_PG-bd"/>
</dbReference>
<dbReference type="Proteomes" id="UP000176651">
    <property type="component" value="Unassembled WGS sequence"/>
</dbReference>
<sequence>MSARIFGKITGKWYATATIVGVVFLLAAVGYFMIDVAYAGRVLPGVAVGSLAIGGSTPLDVERDVRALLSNQPNRLSFIINGSAVTYSLTELGIAIDAEDTISLAIRWGRTGNIVSDLSQRYRSLMGSGRSPVSYDLSSRWELVMDRLGQKIDQPPTDAQVIVDDAHAKAQPAVTGYALDRGRLTKLVGSQISRLDFASVELPVVSYVPRLTTELAQITADKINQSLRVGYKLTALGQIYDLPAAALWSGLELSVQADSFVVRLKGSSLLSYFKDLEQKINRPMQNAVLQMKDDRVAAFRPHQAGAVLRVQDGLELIKTTLLTEQRELELPVNYLEPQTKLSDLNNLGINELVSQGVSNFSGSPANRRHNIQVGASRFDLMLVPPQTTFSFGAALGAVDASTGYLPELVIKGDETIPEYGGGLCQVSTTAFRAVLNGGYPVRERKNHSYRVVYYEPAGSDATIYPPSPDLRFVNDSPGYILMHTYVEGNNLYFDFYGTKMDRQVQLDGPYVYNVTDYPDPVYIETSTIPEGEIKQIDSAHRGADAVLYRYLYDPSGKQISKDVFASHYIPWPAKYLVGAAEAPKVDANLKNIPPESSASEEASIGLTPQI</sequence>
<keyword evidence="2" id="KW-1133">Transmembrane helix</keyword>
<dbReference type="STRING" id="1798535.A2V68_00615"/>
<accession>A0A1F4NRX6</accession>
<comment type="caution">
    <text evidence="4">The sequence shown here is derived from an EMBL/GenBank/DDBJ whole genome shotgun (WGS) entry which is preliminary data.</text>
</comment>
<dbReference type="InterPro" id="IPR007391">
    <property type="entry name" value="Vancomycin_resist_VanW"/>
</dbReference>
<feature type="region of interest" description="Disordered" evidence="1">
    <location>
        <begin position="591"/>
        <end position="610"/>
    </location>
</feature>
<feature type="domain" description="YoaR-like putative peptidoglycan binding" evidence="3">
    <location>
        <begin position="86"/>
        <end position="194"/>
    </location>
</feature>
<keyword evidence="2" id="KW-0812">Transmembrane</keyword>
<proteinExistence type="predicted"/>
<protein>
    <recommendedName>
        <fullName evidence="3">YoaR-like putative peptidoglycan binding domain-containing protein</fullName>
    </recommendedName>
</protein>
<gene>
    <name evidence="4" type="ORF">A2V68_00615</name>
</gene>
<dbReference type="PANTHER" id="PTHR35788">
    <property type="entry name" value="EXPORTED PROTEIN-RELATED"/>
    <property type="match status" value="1"/>
</dbReference>
<dbReference type="EMBL" id="META01000003">
    <property type="protein sequence ID" value="OGB74255.1"/>
    <property type="molecule type" value="Genomic_DNA"/>
</dbReference>
<dbReference type="Pfam" id="PF12229">
    <property type="entry name" value="PG_binding_4"/>
    <property type="match status" value="1"/>
</dbReference>
<organism evidence="4 5">
    <name type="scientific">candidate division Kazan bacterium RBG_13_50_9</name>
    <dbReference type="NCBI Taxonomy" id="1798535"/>
    <lineage>
        <taxon>Bacteria</taxon>
        <taxon>Bacteria division Kazan-3B-28</taxon>
    </lineage>
</organism>
<feature type="transmembrane region" description="Helical" evidence="2">
    <location>
        <begin position="12"/>
        <end position="34"/>
    </location>
</feature>
<reference evidence="4 5" key="1">
    <citation type="journal article" date="2016" name="Nat. Commun.">
        <title>Thousands of microbial genomes shed light on interconnected biogeochemical processes in an aquifer system.</title>
        <authorList>
            <person name="Anantharaman K."/>
            <person name="Brown C.T."/>
            <person name="Hug L.A."/>
            <person name="Sharon I."/>
            <person name="Castelle C.J."/>
            <person name="Probst A.J."/>
            <person name="Thomas B.C."/>
            <person name="Singh A."/>
            <person name="Wilkins M.J."/>
            <person name="Karaoz U."/>
            <person name="Brodie E.L."/>
            <person name="Williams K.H."/>
            <person name="Hubbard S.S."/>
            <person name="Banfield J.F."/>
        </authorList>
    </citation>
    <scope>NUCLEOTIDE SEQUENCE [LARGE SCALE GENOMIC DNA]</scope>
</reference>
<dbReference type="InterPro" id="IPR052913">
    <property type="entry name" value="Glycopeptide_resist_protein"/>
</dbReference>
<evidence type="ECO:0000313" key="4">
    <source>
        <dbReference type="EMBL" id="OGB74255.1"/>
    </source>
</evidence>
<evidence type="ECO:0000256" key="2">
    <source>
        <dbReference type="SAM" id="Phobius"/>
    </source>
</evidence>
<evidence type="ECO:0000313" key="5">
    <source>
        <dbReference type="Proteomes" id="UP000176651"/>
    </source>
</evidence>